<feature type="active site" description="Proton donor/acceptor" evidence="1">
    <location>
        <position position="83"/>
    </location>
</feature>
<dbReference type="Gene3D" id="3.40.50.1240">
    <property type="entry name" value="Phosphoglycerate mutase-like"/>
    <property type="match status" value="1"/>
</dbReference>
<dbReference type="Pfam" id="PF00300">
    <property type="entry name" value="His_Phos_1"/>
    <property type="match status" value="1"/>
</dbReference>
<dbReference type="InterPro" id="IPR050275">
    <property type="entry name" value="PGM_Phosphatase"/>
</dbReference>
<dbReference type="PIRSF" id="PIRSF000709">
    <property type="entry name" value="6PFK_2-Ptase"/>
    <property type="match status" value="1"/>
</dbReference>
<protein>
    <submittedName>
        <fullName evidence="3">2,3-bisphosphoglycerate-dependent phosphoglycerate mutase</fullName>
    </submittedName>
</protein>
<gene>
    <name evidence="3" type="ORF">SAMN04488528_1009125</name>
</gene>
<dbReference type="InterPro" id="IPR013078">
    <property type="entry name" value="His_Pase_superF_clade-1"/>
</dbReference>
<feature type="binding site" evidence="2">
    <location>
        <position position="59"/>
    </location>
    <ligand>
        <name>substrate</name>
    </ligand>
</feature>
<organism evidence="3 4">
    <name type="scientific">Clostridium frigidicarnis</name>
    <dbReference type="NCBI Taxonomy" id="84698"/>
    <lineage>
        <taxon>Bacteria</taxon>
        <taxon>Bacillati</taxon>
        <taxon>Bacillota</taxon>
        <taxon>Clostridia</taxon>
        <taxon>Eubacteriales</taxon>
        <taxon>Clostridiaceae</taxon>
        <taxon>Clostridium</taxon>
    </lineage>
</organism>
<evidence type="ECO:0000256" key="1">
    <source>
        <dbReference type="PIRSR" id="PIRSR613078-1"/>
    </source>
</evidence>
<keyword evidence="4" id="KW-1185">Reference proteome</keyword>
<proteinExistence type="predicted"/>
<dbReference type="PANTHER" id="PTHR48100">
    <property type="entry name" value="BROAD-SPECIFICITY PHOSPHATASE YOR283W-RELATED"/>
    <property type="match status" value="1"/>
</dbReference>
<dbReference type="SMART" id="SM00855">
    <property type="entry name" value="PGAM"/>
    <property type="match status" value="1"/>
</dbReference>
<dbReference type="SUPFAM" id="SSF53254">
    <property type="entry name" value="Phosphoglycerate mutase-like"/>
    <property type="match status" value="1"/>
</dbReference>
<accession>A0A1I0XRT1</accession>
<dbReference type="EMBL" id="FOKI01000009">
    <property type="protein sequence ID" value="SFB03731.1"/>
    <property type="molecule type" value="Genomic_DNA"/>
</dbReference>
<reference evidence="3 4" key="1">
    <citation type="submission" date="2016-10" db="EMBL/GenBank/DDBJ databases">
        <authorList>
            <person name="de Groot N.N."/>
        </authorList>
    </citation>
    <scope>NUCLEOTIDE SEQUENCE [LARGE SCALE GENOMIC DNA]</scope>
    <source>
        <strain evidence="3 4">DSM 12271</strain>
    </source>
</reference>
<dbReference type="AlphaFoldDB" id="A0A1I0XRT1"/>
<sequence>MIELIIVRHGQSVGDIENRFEGRADLPLTQLGKDQAQKLADWLSTKYKFDKIVSSPLSRASETAKIIGNKLNLDISLDDRLMEYNKGVIDGLLKEEADKKYPIPEGGRKYYERIEKGESLIDLRARAEEFLAELVGNVKKDNVDKKLLIVSHGSLISQLLKSFLKLPMDSKVHFSTGDTGVHSLKIYNNDRIVITTNMQQHLL</sequence>
<evidence type="ECO:0000313" key="3">
    <source>
        <dbReference type="EMBL" id="SFB03731.1"/>
    </source>
</evidence>
<dbReference type="GO" id="GO:0016791">
    <property type="term" value="F:phosphatase activity"/>
    <property type="evidence" value="ECO:0007669"/>
    <property type="project" value="TreeGrafter"/>
</dbReference>
<name>A0A1I0XRT1_9CLOT</name>
<feature type="binding site" evidence="2">
    <location>
        <position position="94"/>
    </location>
    <ligand>
        <name>substrate</name>
    </ligand>
</feature>
<feature type="active site" description="Tele-phosphohistidine intermediate" evidence="1">
    <location>
        <position position="9"/>
    </location>
</feature>
<evidence type="ECO:0000256" key="2">
    <source>
        <dbReference type="PIRSR" id="PIRSR613078-2"/>
    </source>
</evidence>
<dbReference type="CDD" id="cd07067">
    <property type="entry name" value="HP_PGM_like"/>
    <property type="match status" value="1"/>
</dbReference>
<dbReference type="PANTHER" id="PTHR48100:SF1">
    <property type="entry name" value="HISTIDINE PHOSPHATASE FAMILY PROTEIN-RELATED"/>
    <property type="match status" value="1"/>
</dbReference>
<dbReference type="STRING" id="84698.SAMN04488528_1009125"/>
<dbReference type="InterPro" id="IPR029033">
    <property type="entry name" value="His_PPase_superfam"/>
</dbReference>
<dbReference type="RefSeq" id="WP_177199348.1">
    <property type="nucleotide sequence ID" value="NZ_FOKI01000009.1"/>
</dbReference>
<dbReference type="Proteomes" id="UP000198619">
    <property type="component" value="Unassembled WGS sequence"/>
</dbReference>
<dbReference type="GO" id="GO:0005737">
    <property type="term" value="C:cytoplasm"/>
    <property type="evidence" value="ECO:0007669"/>
    <property type="project" value="TreeGrafter"/>
</dbReference>
<evidence type="ECO:0000313" key="4">
    <source>
        <dbReference type="Proteomes" id="UP000198619"/>
    </source>
</evidence>